<comment type="domain">
    <text evidence="13">The histidine box domains are involved in binding the catalytic metal ions.</text>
</comment>
<dbReference type="PRINTS" id="PR00075">
    <property type="entry name" value="FACDDSATRASE"/>
</dbReference>
<feature type="transmembrane region" description="Helical" evidence="14">
    <location>
        <begin position="52"/>
        <end position="72"/>
    </location>
</feature>
<evidence type="ECO:0000256" key="2">
    <source>
        <dbReference type="ARBA" id="ARBA00005189"/>
    </source>
</evidence>
<dbReference type="Pfam" id="PF00487">
    <property type="entry name" value="FA_desaturase"/>
    <property type="match status" value="1"/>
</dbReference>
<evidence type="ECO:0000256" key="6">
    <source>
        <dbReference type="ARBA" id="ARBA00022832"/>
    </source>
</evidence>
<comment type="cofactor">
    <cofactor evidence="13">
        <name>Fe(2+)</name>
        <dbReference type="ChEBI" id="CHEBI:29033"/>
    </cofactor>
</comment>
<evidence type="ECO:0000256" key="12">
    <source>
        <dbReference type="ARBA" id="ARBA00023160"/>
    </source>
</evidence>
<keyword evidence="7 14" id="KW-1133">Transmembrane helix</keyword>
<evidence type="ECO:0000259" key="15">
    <source>
        <dbReference type="Pfam" id="PF00487"/>
    </source>
</evidence>
<evidence type="ECO:0000256" key="7">
    <source>
        <dbReference type="ARBA" id="ARBA00022989"/>
    </source>
</evidence>
<keyword evidence="8 13" id="KW-0560">Oxidoreductase</keyword>
<protein>
    <submittedName>
        <fullName evidence="17">Palmitoyl-monogalactosyldiacylglycerol delta-7 desaturase, chloroplastic-like isoform X2</fullName>
    </submittedName>
</protein>
<keyword evidence="6" id="KW-0276">Fatty acid metabolism</keyword>
<evidence type="ECO:0000256" key="14">
    <source>
        <dbReference type="SAM" id="Phobius"/>
    </source>
</evidence>
<keyword evidence="16" id="KW-1185">Reference proteome</keyword>
<proteinExistence type="inferred from homology"/>
<keyword evidence="12 13" id="KW-0275">Fatty acid biosynthesis</keyword>
<evidence type="ECO:0000256" key="3">
    <source>
        <dbReference type="ARBA" id="ARBA00009295"/>
    </source>
</evidence>
<feature type="transmembrane region" description="Helical" evidence="14">
    <location>
        <begin position="173"/>
        <end position="198"/>
    </location>
</feature>
<dbReference type="PANTHER" id="PTHR11351">
    <property type="entry name" value="ACYL-COA DESATURASE"/>
    <property type="match status" value="1"/>
</dbReference>
<evidence type="ECO:0000256" key="5">
    <source>
        <dbReference type="ARBA" id="ARBA00022692"/>
    </source>
</evidence>
<keyword evidence="10" id="KW-0443">Lipid metabolism</keyword>
<feature type="transmembrane region" description="Helical" evidence="14">
    <location>
        <begin position="29"/>
        <end position="46"/>
    </location>
</feature>
<keyword evidence="5 13" id="KW-0812">Transmembrane</keyword>
<comment type="pathway">
    <text evidence="2">Lipid metabolism.</text>
</comment>
<evidence type="ECO:0000256" key="10">
    <source>
        <dbReference type="ARBA" id="ARBA00023098"/>
    </source>
</evidence>
<evidence type="ECO:0000256" key="1">
    <source>
        <dbReference type="ARBA" id="ARBA00004141"/>
    </source>
</evidence>
<dbReference type="InterPro" id="IPR015876">
    <property type="entry name" value="Acyl-CoA_DS"/>
</dbReference>
<dbReference type="RefSeq" id="XP_050943368.1">
    <property type="nucleotide sequence ID" value="XM_051087411.1"/>
</dbReference>
<organism evidence="16 17">
    <name type="scientific">Cucumis melo</name>
    <name type="common">Muskmelon</name>
    <dbReference type="NCBI Taxonomy" id="3656"/>
    <lineage>
        <taxon>Eukaryota</taxon>
        <taxon>Viridiplantae</taxon>
        <taxon>Streptophyta</taxon>
        <taxon>Embryophyta</taxon>
        <taxon>Tracheophyta</taxon>
        <taxon>Spermatophyta</taxon>
        <taxon>Magnoliopsida</taxon>
        <taxon>eudicotyledons</taxon>
        <taxon>Gunneridae</taxon>
        <taxon>Pentapetalae</taxon>
        <taxon>rosids</taxon>
        <taxon>fabids</taxon>
        <taxon>Cucurbitales</taxon>
        <taxon>Cucurbitaceae</taxon>
        <taxon>Benincaseae</taxon>
        <taxon>Cucumis</taxon>
    </lineage>
</organism>
<evidence type="ECO:0000256" key="4">
    <source>
        <dbReference type="ARBA" id="ARBA00022516"/>
    </source>
</evidence>
<evidence type="ECO:0000256" key="11">
    <source>
        <dbReference type="ARBA" id="ARBA00023136"/>
    </source>
</evidence>
<comment type="similarity">
    <text evidence="3 13">Belongs to the fatty acid desaturase type 1 family.</text>
</comment>
<accession>A0ABM3L012</accession>
<sequence>MDMSKQELNEMVKPIMSPTRREWTNIDKTIACLLFFLHALCIFAPFHFTWSAFWVAVVLYSITGLFGITISYHRNLSHKSFKLPKWLEYLFSYCGVQAFQGDPIDWVSTHRCHHQFVDTDNDPHDSNQGFWFSHITWVLDSYNLTKKVCDNVKDLEKQIFYTFIHKTYLLHPIALAVLLYMVGGLPFVLWGMCVRIVMSYHAIFMVNSVCHKWGKKQWNTTDLSRNNWWVSLLTFGEGWHNNHHAFEYSARYGLEWWQLDFAWYVIMFLKAIGVATDVKLPTQSHKQRMKLEHIN</sequence>
<reference evidence="17" key="1">
    <citation type="submission" date="2025-08" db="UniProtKB">
        <authorList>
            <consortium name="RefSeq"/>
        </authorList>
    </citation>
    <scope>IDENTIFICATION</scope>
    <source>
        <tissue evidence="17">Stem</tissue>
    </source>
</reference>
<name>A0ABM3L012_CUCME</name>
<dbReference type="CDD" id="cd03505">
    <property type="entry name" value="Delta9-FADS-like"/>
    <property type="match status" value="1"/>
</dbReference>
<dbReference type="Proteomes" id="UP001652600">
    <property type="component" value="Chromosome 7"/>
</dbReference>
<gene>
    <name evidence="17" type="primary">LOC103494691</name>
</gene>
<dbReference type="InterPro" id="IPR005804">
    <property type="entry name" value="FA_desaturase_dom"/>
</dbReference>
<evidence type="ECO:0000256" key="13">
    <source>
        <dbReference type="RuleBase" id="RU000581"/>
    </source>
</evidence>
<evidence type="ECO:0000313" key="17">
    <source>
        <dbReference type="RefSeq" id="XP_050943368.1"/>
    </source>
</evidence>
<feature type="domain" description="Fatty acid desaturase" evidence="15">
    <location>
        <begin position="50"/>
        <end position="265"/>
    </location>
</feature>
<dbReference type="GeneID" id="103494691"/>
<dbReference type="PANTHER" id="PTHR11351:SF31">
    <property type="entry name" value="DESATURASE 1, ISOFORM A-RELATED"/>
    <property type="match status" value="1"/>
</dbReference>
<keyword evidence="9" id="KW-0408">Iron</keyword>
<keyword evidence="11 14" id="KW-0472">Membrane</keyword>
<evidence type="ECO:0000313" key="16">
    <source>
        <dbReference type="Proteomes" id="UP001652600"/>
    </source>
</evidence>
<keyword evidence="4 13" id="KW-0444">Lipid biosynthesis</keyword>
<evidence type="ECO:0000256" key="8">
    <source>
        <dbReference type="ARBA" id="ARBA00023002"/>
    </source>
</evidence>
<evidence type="ECO:0000256" key="9">
    <source>
        <dbReference type="ARBA" id="ARBA00023004"/>
    </source>
</evidence>
<comment type="subcellular location">
    <subcellularLocation>
        <location evidence="1">Membrane</location>
        <topology evidence="1">Multi-pass membrane protein</topology>
    </subcellularLocation>
</comment>